<organism evidence="2 3">
    <name type="scientific">Ceratopteris richardii</name>
    <name type="common">Triangle waterfern</name>
    <dbReference type="NCBI Taxonomy" id="49495"/>
    <lineage>
        <taxon>Eukaryota</taxon>
        <taxon>Viridiplantae</taxon>
        <taxon>Streptophyta</taxon>
        <taxon>Embryophyta</taxon>
        <taxon>Tracheophyta</taxon>
        <taxon>Polypodiopsida</taxon>
        <taxon>Polypodiidae</taxon>
        <taxon>Polypodiales</taxon>
        <taxon>Pteridineae</taxon>
        <taxon>Pteridaceae</taxon>
        <taxon>Parkerioideae</taxon>
        <taxon>Ceratopteris</taxon>
    </lineage>
</organism>
<proteinExistence type="predicted"/>
<keyword evidence="3" id="KW-1185">Reference proteome</keyword>
<reference evidence="2" key="1">
    <citation type="submission" date="2021-08" db="EMBL/GenBank/DDBJ databases">
        <title>WGS assembly of Ceratopteris richardii.</title>
        <authorList>
            <person name="Marchant D.B."/>
            <person name="Chen G."/>
            <person name="Jenkins J."/>
            <person name="Shu S."/>
            <person name="Leebens-Mack J."/>
            <person name="Grimwood J."/>
            <person name="Schmutz J."/>
            <person name="Soltis P."/>
            <person name="Soltis D."/>
            <person name="Chen Z.-H."/>
        </authorList>
    </citation>
    <scope>NUCLEOTIDE SEQUENCE</scope>
    <source>
        <strain evidence="2">Whitten #5841</strain>
        <tissue evidence="2">Leaf</tissue>
    </source>
</reference>
<dbReference type="AlphaFoldDB" id="A0A8T2UHH8"/>
<evidence type="ECO:0000256" key="1">
    <source>
        <dbReference type="SAM" id="MobiDB-lite"/>
    </source>
</evidence>
<feature type="compositionally biased region" description="Basic and acidic residues" evidence="1">
    <location>
        <begin position="219"/>
        <end position="231"/>
    </location>
</feature>
<comment type="caution">
    <text evidence="2">The sequence shown here is derived from an EMBL/GenBank/DDBJ whole genome shotgun (WGS) entry which is preliminary data.</text>
</comment>
<accession>A0A8T2UHH8</accession>
<feature type="compositionally biased region" description="Acidic residues" evidence="1">
    <location>
        <begin position="208"/>
        <end position="218"/>
    </location>
</feature>
<evidence type="ECO:0000313" key="3">
    <source>
        <dbReference type="Proteomes" id="UP000825935"/>
    </source>
</evidence>
<gene>
    <name evidence="2" type="ORF">KP509_08G071100</name>
</gene>
<evidence type="ECO:0000313" key="2">
    <source>
        <dbReference type="EMBL" id="KAH7431879.1"/>
    </source>
</evidence>
<protein>
    <submittedName>
        <fullName evidence="2">Uncharacterized protein</fullName>
    </submittedName>
</protein>
<dbReference type="EMBL" id="CM035413">
    <property type="protein sequence ID" value="KAH7431879.1"/>
    <property type="molecule type" value="Genomic_DNA"/>
</dbReference>
<dbReference type="Proteomes" id="UP000825935">
    <property type="component" value="Chromosome 8"/>
</dbReference>
<feature type="region of interest" description="Disordered" evidence="1">
    <location>
        <begin position="208"/>
        <end position="233"/>
    </location>
</feature>
<name>A0A8T2UHH8_CERRI</name>
<sequence length="299" mass="32383">MPWQLVDRSLSRYQHTGWNLPEKLGKAPEKVSISFQQPLVPDPDELLQFIDDSISIFENEQADTQLSSINSSPVSISLFPISKPMPSLLSSSSSLSSSLTSSFLGRSPTEVDGNFTEAPSPAPSLGNSLKDYDRFRTESSLSLTCNISRGELEPPRIGEYGNSMFKLVFKGEASSSSWSPDNLFAEEHASLGVDDCSISDLEIGGEDCCNVDDTERESDDNSDKGEARDNNSDDDIYEAACSALSAGNADLGLSLLHEALEKYPMDDGNAPEKVQRLFVAALQIVEKNSAALSLLPSTI</sequence>
<dbReference type="OrthoDB" id="1910345at2759"/>